<reference evidence="1" key="1">
    <citation type="journal article" date="2022" name="bioRxiv">
        <title>Sequencing and chromosome-scale assembly of the giantPleurodeles waltlgenome.</title>
        <authorList>
            <person name="Brown T."/>
            <person name="Elewa A."/>
            <person name="Iarovenko S."/>
            <person name="Subramanian E."/>
            <person name="Araus A.J."/>
            <person name="Petzold A."/>
            <person name="Susuki M."/>
            <person name="Suzuki K.-i.T."/>
            <person name="Hayashi T."/>
            <person name="Toyoda A."/>
            <person name="Oliveira C."/>
            <person name="Osipova E."/>
            <person name="Leigh N.D."/>
            <person name="Simon A."/>
            <person name="Yun M.H."/>
        </authorList>
    </citation>
    <scope>NUCLEOTIDE SEQUENCE</scope>
    <source>
        <strain evidence="1">20211129_DDA</strain>
        <tissue evidence="1">Liver</tissue>
    </source>
</reference>
<comment type="caution">
    <text evidence="1">The sequence shown here is derived from an EMBL/GenBank/DDBJ whole genome shotgun (WGS) entry which is preliminary data.</text>
</comment>
<organism evidence="1 2">
    <name type="scientific">Pleurodeles waltl</name>
    <name type="common">Iberian ribbed newt</name>
    <dbReference type="NCBI Taxonomy" id="8319"/>
    <lineage>
        <taxon>Eukaryota</taxon>
        <taxon>Metazoa</taxon>
        <taxon>Chordata</taxon>
        <taxon>Craniata</taxon>
        <taxon>Vertebrata</taxon>
        <taxon>Euteleostomi</taxon>
        <taxon>Amphibia</taxon>
        <taxon>Batrachia</taxon>
        <taxon>Caudata</taxon>
        <taxon>Salamandroidea</taxon>
        <taxon>Salamandridae</taxon>
        <taxon>Pleurodelinae</taxon>
        <taxon>Pleurodeles</taxon>
    </lineage>
</organism>
<accession>A0AAV7RSB9</accession>
<keyword evidence="2" id="KW-1185">Reference proteome</keyword>
<protein>
    <submittedName>
        <fullName evidence="1">Uncharacterized protein</fullName>
    </submittedName>
</protein>
<sequence length="69" mass="7579">MEGRAASPQRGGPDCTKYPRGNTYFGGDISSVCLLQRRQRVAHSNARRTFDVRTASSMEPCVPANSPHE</sequence>
<evidence type="ECO:0000313" key="2">
    <source>
        <dbReference type="Proteomes" id="UP001066276"/>
    </source>
</evidence>
<proteinExistence type="predicted"/>
<gene>
    <name evidence="1" type="ORF">NDU88_007400</name>
</gene>
<evidence type="ECO:0000313" key="1">
    <source>
        <dbReference type="EMBL" id="KAJ1154657.1"/>
    </source>
</evidence>
<name>A0AAV7RSB9_PLEWA</name>
<dbReference type="AlphaFoldDB" id="A0AAV7RSB9"/>
<dbReference type="EMBL" id="JANPWB010000009">
    <property type="protein sequence ID" value="KAJ1154657.1"/>
    <property type="molecule type" value="Genomic_DNA"/>
</dbReference>
<dbReference type="Proteomes" id="UP001066276">
    <property type="component" value="Chromosome 5"/>
</dbReference>